<gene>
    <name evidence="1" type="ORF">ACD_49C00049G0020</name>
</gene>
<organism evidence="1">
    <name type="scientific">uncultured bacterium</name>
    <name type="common">gcode 4</name>
    <dbReference type="NCBI Taxonomy" id="1234023"/>
    <lineage>
        <taxon>Bacteria</taxon>
        <taxon>environmental samples</taxon>
    </lineage>
</organism>
<reference evidence="1" key="1">
    <citation type="journal article" date="2012" name="Science">
        <title>Fermentation, hydrogen, and sulfur metabolism in multiple uncultivated bacterial phyla.</title>
        <authorList>
            <person name="Wrighton K.C."/>
            <person name="Thomas B.C."/>
            <person name="Sharon I."/>
            <person name="Miller C.S."/>
            <person name="Castelle C.J."/>
            <person name="VerBerkmoes N.C."/>
            <person name="Wilkins M.J."/>
            <person name="Hettich R.L."/>
            <person name="Lipton M.S."/>
            <person name="Williams K.H."/>
            <person name="Long P.E."/>
            <person name="Banfield J.F."/>
        </authorList>
    </citation>
    <scope>NUCLEOTIDE SEQUENCE [LARGE SCALE GENOMIC DNA]</scope>
</reference>
<evidence type="ECO:0000313" key="1">
    <source>
        <dbReference type="EMBL" id="EKD66387.1"/>
    </source>
</evidence>
<accession>K2AX90</accession>
<proteinExistence type="predicted"/>
<dbReference type="AlphaFoldDB" id="K2AX90"/>
<sequence length="223" mass="26746">MITNLNEVLRGNLGAKHWVYIIGWNDIGNTILDFIWLRSTVQYIIEVDKNLYFSGHYENKVWDDQKIKFMCKWKFYTDDEWNIEFSKNELKAKWINVNSKNHLFWIFNDNIVDIGCSGSSTENINGMIRECRWASVKLMSEPFFSSHWPLFKLTYELNKNWSNHNILLDEETLISSFKKISEYINKENSQFVKKVEVKKVKVSPKIENIHNLFEKIKWEEIFI</sequence>
<comment type="caution">
    <text evidence="1">The sequence shown here is derived from an EMBL/GenBank/DDBJ whole genome shotgun (WGS) entry which is preliminary data.</text>
</comment>
<protein>
    <submittedName>
        <fullName evidence="1">Uncharacterized protein</fullName>
    </submittedName>
</protein>
<name>K2AX90_9BACT</name>
<dbReference type="EMBL" id="AMFJ01021635">
    <property type="protein sequence ID" value="EKD66387.1"/>
    <property type="molecule type" value="Genomic_DNA"/>
</dbReference>